<organism evidence="2 3">
    <name type="scientific">Metabacillus flavus</name>
    <dbReference type="NCBI Taxonomy" id="2823519"/>
    <lineage>
        <taxon>Bacteria</taxon>
        <taxon>Bacillati</taxon>
        <taxon>Bacillota</taxon>
        <taxon>Bacilli</taxon>
        <taxon>Bacillales</taxon>
        <taxon>Bacillaceae</taxon>
        <taxon>Metabacillus</taxon>
    </lineage>
</organism>
<protein>
    <submittedName>
        <fullName evidence="2">PRC-barrel domain-containing protein</fullName>
    </submittedName>
</protein>
<dbReference type="InterPro" id="IPR027275">
    <property type="entry name" value="PRC-brl_dom"/>
</dbReference>
<dbReference type="Gene3D" id="2.30.30.240">
    <property type="entry name" value="PRC-barrel domain"/>
    <property type="match status" value="2"/>
</dbReference>
<proteinExistence type="predicted"/>
<dbReference type="EMBL" id="JAGVRK010000001">
    <property type="protein sequence ID" value="MBS2969804.1"/>
    <property type="molecule type" value="Genomic_DNA"/>
</dbReference>
<feature type="domain" description="PRC-barrel" evidence="1">
    <location>
        <begin position="90"/>
        <end position="159"/>
    </location>
</feature>
<dbReference type="SUPFAM" id="SSF50346">
    <property type="entry name" value="PRC-barrel domain"/>
    <property type="match status" value="2"/>
</dbReference>
<comment type="caution">
    <text evidence="2">The sequence shown here is derived from an EMBL/GenBank/DDBJ whole genome shotgun (WGS) entry which is preliminary data.</text>
</comment>
<evidence type="ECO:0000313" key="2">
    <source>
        <dbReference type="EMBL" id="MBS2969804.1"/>
    </source>
</evidence>
<keyword evidence="3" id="KW-1185">Reference proteome</keyword>
<gene>
    <name evidence="2" type="ORF">J9317_13610</name>
</gene>
<name>A0ABS5LGC8_9BACI</name>
<dbReference type="Proteomes" id="UP000682403">
    <property type="component" value="Unassembled WGS sequence"/>
</dbReference>
<reference evidence="2 3" key="1">
    <citation type="submission" date="2021-04" db="EMBL/GenBank/DDBJ databases">
        <title>Metabacillus sp. strain KIGAM252 whole genome sequence.</title>
        <authorList>
            <person name="Seo M.-J."/>
            <person name="Cho E.-S."/>
            <person name="Hwang C.Y."/>
            <person name="Yoon D.J."/>
        </authorList>
    </citation>
    <scope>NUCLEOTIDE SEQUENCE [LARGE SCALE GENOMIC DNA]</scope>
    <source>
        <strain evidence="2 3">KIGAM252</strain>
    </source>
</reference>
<evidence type="ECO:0000313" key="3">
    <source>
        <dbReference type="Proteomes" id="UP000682403"/>
    </source>
</evidence>
<feature type="domain" description="PRC-barrel" evidence="1">
    <location>
        <begin position="4"/>
        <end position="73"/>
    </location>
</feature>
<dbReference type="Pfam" id="PF05239">
    <property type="entry name" value="PRC"/>
    <property type="match status" value="2"/>
</dbReference>
<dbReference type="InterPro" id="IPR011033">
    <property type="entry name" value="PRC_barrel-like_sf"/>
</dbReference>
<evidence type="ECO:0000259" key="1">
    <source>
        <dbReference type="Pfam" id="PF05239"/>
    </source>
</evidence>
<sequence>MRTYGTLKGLPVFDARNAACIGKITDLVISTDGRVSGLIMDGKGLFKKDRFVPLACIDSVGEDGVMVRDPEQLQPLAAAKEDYRFRGNGQLFNKTVYSKTGEQLGLLEDVYFTEQLGTIVAYELTDGFFADLTEGRKKVNPLSEELMVSKDAIVMDVIQE</sequence>
<accession>A0ABS5LGC8</accession>
<dbReference type="RefSeq" id="WP_211559444.1">
    <property type="nucleotide sequence ID" value="NZ_JAGVRK010000001.1"/>
</dbReference>